<evidence type="ECO:0000259" key="4">
    <source>
        <dbReference type="PROSITE" id="PS51076"/>
    </source>
</evidence>
<dbReference type="InterPro" id="IPR017855">
    <property type="entry name" value="SMAD-like_dom_sf"/>
</dbReference>
<evidence type="ECO:0000256" key="3">
    <source>
        <dbReference type="SAM" id="MobiDB-lite"/>
    </source>
</evidence>
<dbReference type="PANTHER" id="PTHR13703">
    <property type="entry name" value="SMAD"/>
    <property type="match status" value="1"/>
</dbReference>
<feature type="domain" description="MH2" evidence="4">
    <location>
        <begin position="163"/>
        <end position="295"/>
    </location>
</feature>
<dbReference type="InterPro" id="IPR008984">
    <property type="entry name" value="SMAD_FHA_dom_sf"/>
</dbReference>
<proteinExistence type="predicted"/>
<dbReference type="GO" id="GO:0000978">
    <property type="term" value="F:RNA polymerase II cis-regulatory region sequence-specific DNA binding"/>
    <property type="evidence" value="ECO:0007669"/>
    <property type="project" value="TreeGrafter"/>
</dbReference>
<reference evidence="5" key="1">
    <citation type="journal article" date="2004" name="Nature">
        <title>Genome duplication in the teleost fish Tetraodon nigroviridis reveals the early vertebrate proto-karyotype.</title>
        <authorList>
            <person name="Jaillon O."/>
            <person name="Aury J.-M."/>
            <person name="Brunet F."/>
            <person name="Petit J.-L."/>
            <person name="Stange-Thomann N."/>
            <person name="Mauceli E."/>
            <person name="Bouneau L."/>
            <person name="Fischer C."/>
            <person name="Ozouf-Costaz C."/>
            <person name="Bernot A."/>
            <person name="Nicaud S."/>
            <person name="Jaffe D."/>
            <person name="Fisher S."/>
            <person name="Lutfalla G."/>
            <person name="Dossat C."/>
            <person name="Segurens B."/>
            <person name="Dasilva C."/>
            <person name="Salanoubat M."/>
            <person name="Levy M."/>
            <person name="Boudet N."/>
            <person name="Castellano S."/>
            <person name="Anthouard V."/>
            <person name="Jubin C."/>
            <person name="Castelli V."/>
            <person name="Katinka M."/>
            <person name="Vacherie B."/>
            <person name="Biemont C."/>
            <person name="Skalli Z."/>
            <person name="Cattolico L."/>
            <person name="Poulain J."/>
            <person name="De Berardinis V."/>
            <person name="Cruaud C."/>
            <person name="Duprat S."/>
            <person name="Brottier P."/>
            <person name="Coutanceau J.-P."/>
            <person name="Gouzy J."/>
            <person name="Parra G."/>
            <person name="Lardier G."/>
            <person name="Chapple C."/>
            <person name="McKernan K.J."/>
            <person name="McEwan P."/>
            <person name="Bosak S."/>
            <person name="Kellis M."/>
            <person name="Volff J.-N."/>
            <person name="Guigo R."/>
            <person name="Zody M.C."/>
            <person name="Mesirov J."/>
            <person name="Lindblad-Toh K."/>
            <person name="Birren B."/>
            <person name="Nusbaum C."/>
            <person name="Kahn D."/>
            <person name="Robinson-Rechavi M."/>
            <person name="Laudet V."/>
            <person name="Schachter V."/>
            <person name="Quetier F."/>
            <person name="Saurin W."/>
            <person name="Scarpelli C."/>
            <person name="Wincker P."/>
            <person name="Lander E.S."/>
            <person name="Weissenbach J."/>
            <person name="Roest Crollius H."/>
        </authorList>
    </citation>
    <scope>NUCLEOTIDE SEQUENCE [LARGE SCALE GENOMIC DNA]</scope>
</reference>
<dbReference type="KEGG" id="tng:GSTEN00002259G001"/>
<gene>
    <name evidence="5" type="ORF">GSTENG00002259001</name>
</gene>
<dbReference type="Pfam" id="PF03166">
    <property type="entry name" value="MH2"/>
    <property type="match status" value="1"/>
</dbReference>
<evidence type="ECO:0000256" key="1">
    <source>
        <dbReference type="ARBA" id="ARBA00023015"/>
    </source>
</evidence>
<feature type="non-terminal residue" evidence="5">
    <location>
        <position position="295"/>
    </location>
</feature>
<accession>Q4TEG7</accession>
<feature type="compositionally biased region" description="Low complexity" evidence="3">
    <location>
        <begin position="66"/>
        <end position="92"/>
    </location>
</feature>
<keyword evidence="1" id="KW-0805">Transcription regulation</keyword>
<feature type="region of interest" description="Disordered" evidence="3">
    <location>
        <begin position="66"/>
        <end position="97"/>
    </location>
</feature>
<comment type="caution">
    <text evidence="5">The sequence shown here is derived from an EMBL/GenBank/DDBJ whole genome shotgun (WGS) entry which is preliminary data.</text>
</comment>
<reference evidence="5" key="2">
    <citation type="submission" date="2004-02" db="EMBL/GenBank/DDBJ databases">
        <authorList>
            <consortium name="Genoscope"/>
            <consortium name="Whitehead Institute Centre for Genome Research"/>
        </authorList>
    </citation>
    <scope>NUCLEOTIDE SEQUENCE</scope>
</reference>
<dbReference type="PROSITE" id="PS51076">
    <property type="entry name" value="MH2"/>
    <property type="match status" value="1"/>
</dbReference>
<dbReference type="GO" id="GO:0009653">
    <property type="term" value="P:anatomical structure morphogenesis"/>
    <property type="evidence" value="ECO:0007669"/>
    <property type="project" value="TreeGrafter"/>
</dbReference>
<dbReference type="Gene3D" id="2.60.200.10">
    <property type="match status" value="1"/>
</dbReference>
<dbReference type="GO" id="GO:0030509">
    <property type="term" value="P:BMP signaling pathway"/>
    <property type="evidence" value="ECO:0007669"/>
    <property type="project" value="TreeGrafter"/>
</dbReference>
<organism evidence="5">
    <name type="scientific">Tetraodon nigroviridis</name>
    <name type="common">Spotted green pufferfish</name>
    <name type="synonym">Chelonodon nigroviridis</name>
    <dbReference type="NCBI Taxonomy" id="99883"/>
    <lineage>
        <taxon>Eukaryota</taxon>
        <taxon>Metazoa</taxon>
        <taxon>Chordata</taxon>
        <taxon>Craniata</taxon>
        <taxon>Vertebrata</taxon>
        <taxon>Euteleostomi</taxon>
        <taxon>Actinopterygii</taxon>
        <taxon>Neopterygii</taxon>
        <taxon>Teleostei</taxon>
        <taxon>Neoteleostei</taxon>
        <taxon>Acanthomorphata</taxon>
        <taxon>Eupercaria</taxon>
        <taxon>Tetraodontiformes</taxon>
        <taxon>Tetradontoidea</taxon>
        <taxon>Tetraodontidae</taxon>
        <taxon>Tetraodon</taxon>
    </lineage>
</organism>
<dbReference type="PANTHER" id="PTHR13703:SF41">
    <property type="entry name" value="MOTHERS AGAINST DECAPENTAPLEGIC HOMOLOG 9"/>
    <property type="match status" value="1"/>
</dbReference>
<evidence type="ECO:0000256" key="2">
    <source>
        <dbReference type="ARBA" id="ARBA00023163"/>
    </source>
</evidence>
<dbReference type="AlphaFoldDB" id="Q4TEG7"/>
<name>Q4TEG7_TETNG</name>
<dbReference type="GO" id="GO:0030154">
    <property type="term" value="P:cell differentiation"/>
    <property type="evidence" value="ECO:0007669"/>
    <property type="project" value="TreeGrafter"/>
</dbReference>
<dbReference type="EMBL" id="CAAE01005398">
    <property type="protein sequence ID" value="CAF88715.1"/>
    <property type="molecule type" value="Genomic_DNA"/>
</dbReference>
<dbReference type="GO" id="GO:0000981">
    <property type="term" value="F:DNA-binding transcription factor activity, RNA polymerase II-specific"/>
    <property type="evidence" value="ECO:0007669"/>
    <property type="project" value="TreeGrafter"/>
</dbReference>
<dbReference type="InterPro" id="IPR013790">
    <property type="entry name" value="Dwarfin"/>
</dbReference>
<dbReference type="GO" id="GO:0060395">
    <property type="term" value="P:SMAD protein signal transduction"/>
    <property type="evidence" value="ECO:0007669"/>
    <property type="project" value="TreeGrafter"/>
</dbReference>
<dbReference type="SUPFAM" id="SSF49879">
    <property type="entry name" value="SMAD/FHA domain"/>
    <property type="match status" value="1"/>
</dbReference>
<keyword evidence="2" id="KW-0804">Transcription</keyword>
<protein>
    <submittedName>
        <fullName evidence="5">(spotted green pufferfish) hypothetical protein</fullName>
    </submittedName>
</protein>
<dbReference type="GO" id="GO:0071144">
    <property type="term" value="C:heteromeric SMAD protein complex"/>
    <property type="evidence" value="ECO:0007669"/>
    <property type="project" value="TreeGrafter"/>
</dbReference>
<feature type="non-terminal residue" evidence="5">
    <location>
        <position position="1"/>
    </location>
</feature>
<dbReference type="InterPro" id="IPR001132">
    <property type="entry name" value="SMAD_dom_Dwarfin-type"/>
</dbReference>
<dbReference type="GO" id="GO:0070411">
    <property type="term" value="F:I-SMAD binding"/>
    <property type="evidence" value="ECO:0007669"/>
    <property type="project" value="TreeGrafter"/>
</dbReference>
<sequence>YHYRRVETPVLPPVLVPRHSEFNPQHSLLAKFRNTSLHEPLMPQNATYPDSFPALPCASFSTSPSSSLAQSPAATQSYPNSPSSSGEPGSPYHIAGGDGAQRAAALPWRPAPSPQPQTGGQRFFSPADLFQDKRAVSNALRSTLCCVFPSDLRPVCYEEPEYWCSVAYYELNSRVGETFHASSRSVLVDGFTDPSNNKNRFCLGLLSNVNRNSTIEHTRRHIGKGLHLYYVGGEVYAECLSDSSIFVQSRNCNFQHGFHPTTVCKIPSGCSLKIFNNQLFAQLLAQSVNHGFEVV</sequence>
<evidence type="ECO:0000313" key="5">
    <source>
        <dbReference type="EMBL" id="CAF88715.1"/>
    </source>
</evidence>
<dbReference type="SMART" id="SM00524">
    <property type="entry name" value="DWB"/>
    <property type="match status" value="1"/>
</dbReference>
<dbReference type="OrthoDB" id="5794312at2759"/>
<dbReference type="GO" id="GO:0007179">
    <property type="term" value="P:transforming growth factor beta receptor signaling pathway"/>
    <property type="evidence" value="ECO:0007669"/>
    <property type="project" value="TreeGrafter"/>
</dbReference>